<evidence type="ECO:0000259" key="5">
    <source>
        <dbReference type="PROSITE" id="PS50977"/>
    </source>
</evidence>
<keyword evidence="3" id="KW-0804">Transcription</keyword>
<name>A1T936_MYCVP</name>
<evidence type="ECO:0000256" key="2">
    <source>
        <dbReference type="ARBA" id="ARBA00023125"/>
    </source>
</evidence>
<dbReference type="PROSITE" id="PS01081">
    <property type="entry name" value="HTH_TETR_1"/>
    <property type="match status" value="1"/>
</dbReference>
<dbReference type="InterPro" id="IPR050109">
    <property type="entry name" value="HTH-type_TetR-like_transc_reg"/>
</dbReference>
<keyword evidence="1" id="KW-0805">Transcription regulation</keyword>
<dbReference type="EMBL" id="CP000511">
    <property type="protein sequence ID" value="ABM13686.1"/>
    <property type="molecule type" value="Genomic_DNA"/>
</dbReference>
<dbReference type="GO" id="GO:0003700">
    <property type="term" value="F:DNA-binding transcription factor activity"/>
    <property type="evidence" value="ECO:0007669"/>
    <property type="project" value="TreeGrafter"/>
</dbReference>
<proteinExistence type="predicted"/>
<dbReference type="InterPro" id="IPR023772">
    <property type="entry name" value="DNA-bd_HTH_TetR-type_CS"/>
</dbReference>
<gene>
    <name evidence="6" type="ordered locus">Mvan_2880</name>
</gene>
<keyword evidence="2 4" id="KW-0238">DNA-binding</keyword>
<dbReference type="PANTHER" id="PTHR30055:SF234">
    <property type="entry name" value="HTH-TYPE TRANSCRIPTIONAL REGULATOR BETI"/>
    <property type="match status" value="1"/>
</dbReference>
<keyword evidence="7" id="KW-1185">Reference proteome</keyword>
<dbReference type="eggNOG" id="COG1309">
    <property type="taxonomic scope" value="Bacteria"/>
</dbReference>
<dbReference type="Pfam" id="PF00440">
    <property type="entry name" value="TetR_N"/>
    <property type="match status" value="1"/>
</dbReference>
<dbReference type="Gene3D" id="1.10.357.10">
    <property type="entry name" value="Tetracycline Repressor, domain 2"/>
    <property type="match status" value="1"/>
</dbReference>
<dbReference type="GO" id="GO:0000976">
    <property type="term" value="F:transcription cis-regulatory region binding"/>
    <property type="evidence" value="ECO:0007669"/>
    <property type="project" value="TreeGrafter"/>
</dbReference>
<dbReference type="Proteomes" id="UP000009159">
    <property type="component" value="Chromosome"/>
</dbReference>
<evidence type="ECO:0000256" key="1">
    <source>
        <dbReference type="ARBA" id="ARBA00023015"/>
    </source>
</evidence>
<evidence type="ECO:0000313" key="7">
    <source>
        <dbReference type="Proteomes" id="UP000009159"/>
    </source>
</evidence>
<protein>
    <submittedName>
        <fullName evidence="6">Transcriptional regulator, TetR family</fullName>
    </submittedName>
</protein>
<accession>A1T936</accession>
<dbReference type="RefSeq" id="WP_011780094.1">
    <property type="nucleotide sequence ID" value="NC_008726.1"/>
</dbReference>
<dbReference type="STRING" id="350058.Mvan_2880"/>
<dbReference type="InterPro" id="IPR009057">
    <property type="entry name" value="Homeodomain-like_sf"/>
</dbReference>
<reference evidence="6" key="1">
    <citation type="submission" date="2006-12" db="EMBL/GenBank/DDBJ databases">
        <title>Complete sequence of Mycobacterium vanbaalenii PYR-1.</title>
        <authorList>
            <consortium name="US DOE Joint Genome Institute"/>
            <person name="Copeland A."/>
            <person name="Lucas S."/>
            <person name="Lapidus A."/>
            <person name="Barry K."/>
            <person name="Detter J.C."/>
            <person name="Glavina del Rio T."/>
            <person name="Hammon N."/>
            <person name="Israni S."/>
            <person name="Dalin E."/>
            <person name="Tice H."/>
            <person name="Pitluck S."/>
            <person name="Singan V."/>
            <person name="Schmutz J."/>
            <person name="Larimer F."/>
            <person name="Land M."/>
            <person name="Hauser L."/>
            <person name="Kyrpides N."/>
            <person name="Anderson I.J."/>
            <person name="Miller C."/>
            <person name="Richardson P."/>
        </authorList>
    </citation>
    <scope>NUCLEOTIDE SEQUENCE [LARGE SCALE GENOMIC DNA]</scope>
    <source>
        <strain evidence="6">PYR-1</strain>
    </source>
</reference>
<dbReference type="PRINTS" id="PR00455">
    <property type="entry name" value="HTHTETR"/>
</dbReference>
<sequence length="195" mass="21417">MSRIEADTREHLLTVAERLFLDAGYENVSVRAVCATAGVNPAAVHYHFGSKVGLVSALLEARLGPLWEDALTEAAGEGPAGISDAVRIVVEPLVELAGDPAGRLYLHLLSRLLLARVELSWTRRWFAVAPWVALLRRHLPELSERDAEARWMLAFELIFTQFGDPLAGDRRLSARRVQTLQAFVAAGLSAPVESR</sequence>
<dbReference type="AlphaFoldDB" id="A1T936"/>
<dbReference type="HOGENOM" id="CLU_069356_19_2_11"/>
<dbReference type="PROSITE" id="PS50977">
    <property type="entry name" value="HTH_TETR_2"/>
    <property type="match status" value="1"/>
</dbReference>
<dbReference type="InterPro" id="IPR001647">
    <property type="entry name" value="HTH_TetR"/>
</dbReference>
<dbReference type="KEGG" id="mva:Mvan_2880"/>
<feature type="DNA-binding region" description="H-T-H motif" evidence="4">
    <location>
        <begin position="29"/>
        <end position="48"/>
    </location>
</feature>
<dbReference type="SUPFAM" id="SSF46689">
    <property type="entry name" value="Homeodomain-like"/>
    <property type="match status" value="1"/>
</dbReference>
<dbReference type="PANTHER" id="PTHR30055">
    <property type="entry name" value="HTH-TYPE TRANSCRIPTIONAL REGULATOR RUTR"/>
    <property type="match status" value="1"/>
</dbReference>
<evidence type="ECO:0000256" key="3">
    <source>
        <dbReference type="ARBA" id="ARBA00023163"/>
    </source>
</evidence>
<feature type="domain" description="HTH tetR-type" evidence="5">
    <location>
        <begin position="6"/>
        <end position="66"/>
    </location>
</feature>
<organism evidence="6 7">
    <name type="scientific">Mycolicibacterium vanbaalenii (strain DSM 7251 / JCM 13017 / BCRC 16820 / KCTC 9966 / NRRL B-24157 / PYR-1)</name>
    <name type="common">Mycobacterium vanbaalenii</name>
    <dbReference type="NCBI Taxonomy" id="350058"/>
    <lineage>
        <taxon>Bacteria</taxon>
        <taxon>Bacillati</taxon>
        <taxon>Actinomycetota</taxon>
        <taxon>Actinomycetes</taxon>
        <taxon>Mycobacteriales</taxon>
        <taxon>Mycobacteriaceae</taxon>
        <taxon>Mycolicibacterium</taxon>
    </lineage>
</organism>
<evidence type="ECO:0000313" key="6">
    <source>
        <dbReference type="EMBL" id="ABM13686.1"/>
    </source>
</evidence>
<evidence type="ECO:0000256" key="4">
    <source>
        <dbReference type="PROSITE-ProRule" id="PRU00335"/>
    </source>
</evidence>